<dbReference type="InterPro" id="IPR051156">
    <property type="entry name" value="Mito/Outer_Membr_Metalloprot"/>
</dbReference>
<dbReference type="KEGG" id="gai:IMCC3135_32455"/>
<sequence>MRYENRLPPEGINTTQVHPLKQFGQLAIGSIVLVVILVMFLQFSGSFLARRIPFSFERAVMAQLDIPMGEPQKSPQMTAYLNSLAARVSAQLPMPEDMSVTVHYDSEEVFNAFATVGGNLLFYRGLLERMPDENTLAMVMAHEISHVLHRDPVASLGGGVVSAIALLGLTGNAGTGMAGQVLSNAGMLTSVQFTRKMEVAADKQALAGVNALYGHLNGASTLFELFSEARGESASKASPAWVERFFSTHPRDEDRTGSIARIAAENGWQTTGEVTPLPADFKLWLHSGGL</sequence>
<keyword evidence="5 6" id="KW-0482">Metalloprotease</keyword>
<keyword evidence="3 6" id="KW-0378">Hydrolase</keyword>
<name>A0A2Z2NYL3_9GAMM</name>
<evidence type="ECO:0000256" key="1">
    <source>
        <dbReference type="ARBA" id="ARBA00022670"/>
    </source>
</evidence>
<evidence type="ECO:0000256" key="6">
    <source>
        <dbReference type="RuleBase" id="RU003983"/>
    </source>
</evidence>
<proteinExistence type="inferred from homology"/>
<protein>
    <submittedName>
        <fullName evidence="9">Beta-barrel assembly-enhancing protease</fullName>
        <ecNumber evidence="9">3.4.-.-</ecNumber>
    </submittedName>
</protein>
<keyword evidence="7" id="KW-0472">Membrane</keyword>
<dbReference type="OrthoDB" id="15218at2"/>
<organism evidence="9 10">
    <name type="scientific">Granulosicoccus antarcticus IMCC3135</name>
    <dbReference type="NCBI Taxonomy" id="1192854"/>
    <lineage>
        <taxon>Bacteria</taxon>
        <taxon>Pseudomonadati</taxon>
        <taxon>Pseudomonadota</taxon>
        <taxon>Gammaproteobacteria</taxon>
        <taxon>Chromatiales</taxon>
        <taxon>Granulosicoccaceae</taxon>
        <taxon>Granulosicoccus</taxon>
    </lineage>
</organism>
<dbReference type="RefSeq" id="WP_088921300.1">
    <property type="nucleotide sequence ID" value="NZ_CP018632.1"/>
</dbReference>
<evidence type="ECO:0000256" key="4">
    <source>
        <dbReference type="ARBA" id="ARBA00022833"/>
    </source>
</evidence>
<evidence type="ECO:0000259" key="8">
    <source>
        <dbReference type="Pfam" id="PF01435"/>
    </source>
</evidence>
<evidence type="ECO:0000256" key="7">
    <source>
        <dbReference type="SAM" id="Phobius"/>
    </source>
</evidence>
<evidence type="ECO:0000256" key="5">
    <source>
        <dbReference type="ARBA" id="ARBA00023049"/>
    </source>
</evidence>
<dbReference type="EC" id="3.4.-.-" evidence="9"/>
<dbReference type="AlphaFoldDB" id="A0A2Z2NYL3"/>
<reference evidence="9 10" key="1">
    <citation type="submission" date="2016-12" db="EMBL/GenBank/DDBJ databases">
        <authorList>
            <person name="Song W.-J."/>
            <person name="Kurnit D.M."/>
        </authorList>
    </citation>
    <scope>NUCLEOTIDE SEQUENCE [LARGE SCALE GENOMIC DNA]</scope>
    <source>
        <strain evidence="9 10">IMCC3135</strain>
    </source>
</reference>
<dbReference type="Pfam" id="PF01435">
    <property type="entry name" value="Peptidase_M48"/>
    <property type="match status" value="1"/>
</dbReference>
<feature type="transmembrane region" description="Helical" evidence="7">
    <location>
        <begin position="26"/>
        <end position="49"/>
    </location>
</feature>
<keyword evidence="7" id="KW-1133">Transmembrane helix</keyword>
<keyword evidence="7" id="KW-0812">Transmembrane</keyword>
<evidence type="ECO:0000256" key="2">
    <source>
        <dbReference type="ARBA" id="ARBA00022723"/>
    </source>
</evidence>
<dbReference type="InterPro" id="IPR001915">
    <property type="entry name" value="Peptidase_M48"/>
</dbReference>
<evidence type="ECO:0000256" key="3">
    <source>
        <dbReference type="ARBA" id="ARBA00022801"/>
    </source>
</evidence>
<keyword evidence="1 6" id="KW-0645">Protease</keyword>
<dbReference type="CDD" id="cd07332">
    <property type="entry name" value="M48C_Oma1_like"/>
    <property type="match status" value="1"/>
</dbReference>
<keyword evidence="4 6" id="KW-0862">Zinc</keyword>
<dbReference type="EMBL" id="CP018632">
    <property type="protein sequence ID" value="ASJ76536.1"/>
    <property type="molecule type" value="Genomic_DNA"/>
</dbReference>
<evidence type="ECO:0000313" key="9">
    <source>
        <dbReference type="EMBL" id="ASJ76536.1"/>
    </source>
</evidence>
<dbReference type="GO" id="GO:0051603">
    <property type="term" value="P:proteolysis involved in protein catabolic process"/>
    <property type="evidence" value="ECO:0007669"/>
    <property type="project" value="TreeGrafter"/>
</dbReference>
<comment type="similarity">
    <text evidence="6">Belongs to the peptidase M48 family.</text>
</comment>
<dbReference type="GO" id="GO:0004222">
    <property type="term" value="F:metalloendopeptidase activity"/>
    <property type="evidence" value="ECO:0007669"/>
    <property type="project" value="InterPro"/>
</dbReference>
<dbReference type="Gene3D" id="3.30.2010.10">
    <property type="entry name" value="Metalloproteases ('zincins'), catalytic domain"/>
    <property type="match status" value="1"/>
</dbReference>
<accession>A0A2Z2NYL3</accession>
<dbReference type="GO" id="GO:0046872">
    <property type="term" value="F:metal ion binding"/>
    <property type="evidence" value="ECO:0007669"/>
    <property type="project" value="UniProtKB-KW"/>
</dbReference>
<dbReference type="PANTHER" id="PTHR22726">
    <property type="entry name" value="METALLOENDOPEPTIDASE OMA1"/>
    <property type="match status" value="1"/>
</dbReference>
<comment type="cofactor">
    <cofactor evidence="6">
        <name>Zn(2+)</name>
        <dbReference type="ChEBI" id="CHEBI:29105"/>
    </cofactor>
    <text evidence="6">Binds 1 zinc ion per subunit.</text>
</comment>
<dbReference type="GO" id="GO:0016020">
    <property type="term" value="C:membrane"/>
    <property type="evidence" value="ECO:0007669"/>
    <property type="project" value="TreeGrafter"/>
</dbReference>
<keyword evidence="10" id="KW-1185">Reference proteome</keyword>
<dbReference type="PANTHER" id="PTHR22726:SF1">
    <property type="entry name" value="METALLOENDOPEPTIDASE OMA1, MITOCHONDRIAL"/>
    <property type="match status" value="1"/>
</dbReference>
<keyword evidence="2" id="KW-0479">Metal-binding</keyword>
<gene>
    <name evidence="9" type="primary">bepA_6</name>
    <name evidence="9" type="ORF">IMCC3135_32455</name>
</gene>
<evidence type="ECO:0000313" key="10">
    <source>
        <dbReference type="Proteomes" id="UP000250079"/>
    </source>
</evidence>
<dbReference type="Proteomes" id="UP000250079">
    <property type="component" value="Chromosome"/>
</dbReference>
<feature type="domain" description="Peptidase M48" evidence="8">
    <location>
        <begin position="76"/>
        <end position="259"/>
    </location>
</feature>